<evidence type="ECO:0000256" key="2">
    <source>
        <dbReference type="ARBA" id="ARBA00022723"/>
    </source>
</evidence>
<dbReference type="SUPFAM" id="SSF51735">
    <property type="entry name" value="NAD(P)-binding Rossmann-fold domains"/>
    <property type="match status" value="1"/>
</dbReference>
<keyword evidence="4" id="KW-0560">Oxidoreductase</keyword>
<dbReference type="InterPro" id="IPR011032">
    <property type="entry name" value="GroES-like_sf"/>
</dbReference>
<organism evidence="8">
    <name type="scientific">Desulfitobacterium hafniense</name>
    <name type="common">Desulfitobacterium frappieri</name>
    <dbReference type="NCBI Taxonomy" id="49338"/>
    <lineage>
        <taxon>Bacteria</taxon>
        <taxon>Bacillati</taxon>
        <taxon>Bacillota</taxon>
        <taxon>Clostridia</taxon>
        <taxon>Eubacteriales</taxon>
        <taxon>Desulfitobacteriaceae</taxon>
        <taxon>Desulfitobacterium</taxon>
    </lineage>
</organism>
<dbReference type="PANTHER" id="PTHR42813:SF2">
    <property type="entry name" value="DEHYDROGENASE, ZINC-CONTAINING, PUTATIVE (AFU_ORTHOLOGUE AFUA_2G02810)-RELATED"/>
    <property type="match status" value="1"/>
</dbReference>
<dbReference type="AlphaFoldDB" id="A0A098B2U2"/>
<dbReference type="EMBL" id="LK996017">
    <property type="protein sequence ID" value="CDX03163.1"/>
    <property type="molecule type" value="Genomic_DNA"/>
</dbReference>
<dbReference type="InterPro" id="IPR013154">
    <property type="entry name" value="ADH-like_N"/>
</dbReference>
<dbReference type="GO" id="GO:0016491">
    <property type="term" value="F:oxidoreductase activity"/>
    <property type="evidence" value="ECO:0007669"/>
    <property type="project" value="UniProtKB-KW"/>
</dbReference>
<sequence length="401" mass="43901">MVLYRSTLPGESYLQNNFLEGVGVGMKAIVYEGIRDVKVKNVGDPGIQKPDDIIVKVTSTAICGSDLHLIHGMVPGMPEGFVLGHETMGIVEETGGDVYNIKKGDRVIVPFPIACGHCWYCEHDLWSQCDNANPEAEVGAYFGYSNTFGGYDGGQAEYLRVPYANVGPKVVPEELTDEQVLFLTDILPTSYWGVEIGGVKTGDTVVVLGCGPVGLLTIKWAIFQGAKRVIAVDHISYRLDHAYRYYGVEVINFEDHDNTGEYIKEITHGGADVVIDCVGMDGKASTFEKIETLLKLQGGSKSAIEIATQAVRKGGTVALVGVYGSKYNLFPLGDFFSRNITLKMGQCPAHSYVEPIMELIKTGRFDATDIITHRLSLDKGEHAYEIFDEKKDNCIKVVLKP</sequence>
<evidence type="ECO:0000256" key="4">
    <source>
        <dbReference type="ARBA" id="ARBA00023002"/>
    </source>
</evidence>
<dbReference type="SUPFAM" id="SSF50129">
    <property type="entry name" value="GroES-like"/>
    <property type="match status" value="1"/>
</dbReference>
<keyword evidence="2 5" id="KW-0479">Metal-binding</keyword>
<feature type="domain" description="Alcohol dehydrogenase-like N-terminal" evidence="7">
    <location>
        <begin position="49"/>
        <end position="168"/>
    </location>
</feature>
<evidence type="ECO:0000256" key="3">
    <source>
        <dbReference type="ARBA" id="ARBA00022833"/>
    </source>
</evidence>
<evidence type="ECO:0000259" key="7">
    <source>
        <dbReference type="Pfam" id="PF08240"/>
    </source>
</evidence>
<dbReference type="InterPro" id="IPR036291">
    <property type="entry name" value="NAD(P)-bd_dom_sf"/>
</dbReference>
<dbReference type="PATRIC" id="fig|49338.4.peg.3526"/>
<dbReference type="Gene3D" id="3.90.180.10">
    <property type="entry name" value="Medium-chain alcohol dehydrogenases, catalytic domain"/>
    <property type="match status" value="1"/>
</dbReference>
<dbReference type="PROSITE" id="PS00059">
    <property type="entry name" value="ADH_ZINC"/>
    <property type="match status" value="1"/>
</dbReference>
<evidence type="ECO:0000259" key="6">
    <source>
        <dbReference type="Pfam" id="PF00107"/>
    </source>
</evidence>
<comment type="similarity">
    <text evidence="5">Belongs to the zinc-containing alcohol dehydrogenase family.</text>
</comment>
<name>A0A098B2U2_DESHA</name>
<proteinExistence type="inferred from homology"/>
<dbReference type="InterPro" id="IPR013149">
    <property type="entry name" value="ADH-like_C"/>
</dbReference>
<evidence type="ECO:0000256" key="1">
    <source>
        <dbReference type="ARBA" id="ARBA00001947"/>
    </source>
</evidence>
<feature type="domain" description="Alcohol dehydrogenase-like C-terminal" evidence="6">
    <location>
        <begin position="212"/>
        <end position="289"/>
    </location>
</feature>
<dbReference type="GO" id="GO:0008270">
    <property type="term" value="F:zinc ion binding"/>
    <property type="evidence" value="ECO:0007669"/>
    <property type="project" value="InterPro"/>
</dbReference>
<gene>
    <name evidence="8" type="ORF">DPCES_3276</name>
</gene>
<dbReference type="Pfam" id="PF00107">
    <property type="entry name" value="ADH_zinc_N"/>
    <property type="match status" value="1"/>
</dbReference>
<dbReference type="InterPro" id="IPR002328">
    <property type="entry name" value="ADH_Zn_CS"/>
</dbReference>
<keyword evidence="3 5" id="KW-0862">Zinc</keyword>
<dbReference type="Pfam" id="PF08240">
    <property type="entry name" value="ADH_N"/>
    <property type="match status" value="1"/>
</dbReference>
<evidence type="ECO:0000256" key="5">
    <source>
        <dbReference type="RuleBase" id="RU361277"/>
    </source>
</evidence>
<dbReference type="Gene3D" id="3.40.50.720">
    <property type="entry name" value="NAD(P)-binding Rossmann-like Domain"/>
    <property type="match status" value="1"/>
</dbReference>
<protein>
    <submittedName>
        <fullName evidence="8">S-(Hydroxymethyl)glutathione dehydrogenase</fullName>
    </submittedName>
</protein>
<evidence type="ECO:0000313" key="8">
    <source>
        <dbReference type="EMBL" id="CDX03163.1"/>
    </source>
</evidence>
<dbReference type="CDD" id="cd08283">
    <property type="entry name" value="FDH_like_1"/>
    <property type="match status" value="1"/>
</dbReference>
<comment type="cofactor">
    <cofactor evidence="1 5">
        <name>Zn(2+)</name>
        <dbReference type="ChEBI" id="CHEBI:29105"/>
    </cofactor>
</comment>
<accession>A0A098B2U2</accession>
<dbReference type="PANTHER" id="PTHR42813">
    <property type="entry name" value="ZINC-TYPE ALCOHOL DEHYDROGENASE-LIKE"/>
    <property type="match status" value="1"/>
</dbReference>
<reference evidence="8" key="1">
    <citation type="submission" date="2014-07" db="EMBL/GenBank/DDBJ databases">
        <authorList>
            <person name="Hornung V.Bastian."/>
        </authorList>
    </citation>
    <scope>NUCLEOTIDE SEQUENCE</scope>
    <source>
        <strain evidence="8">PCE-S</strain>
    </source>
</reference>